<name>A0A086ABN7_9FLAO</name>
<gene>
    <name evidence="1" type="ORF">IW15_01235</name>
</gene>
<dbReference type="OrthoDB" id="1491766at2"/>
<evidence type="ECO:0000313" key="1">
    <source>
        <dbReference type="EMBL" id="KFF14101.1"/>
    </source>
</evidence>
<sequence>MNKLLPILAGILILVPHILFSQQSQNRKQTSQPDSITFDNIAFNKAITNLLFKSFSTVATGQGEANNFATYASFEPANGSYKFNAFGSAGTGERPFLFNISVKGDIIGDNVGVLFNNSKFNIGTTISGKIHIPLKGMNINIEGYDRQLAINKVKTLKKMLDEKLTDLKINNSLAYLNNQMSNYNNRWNEANVQYTQKKNSLDSLNLIIDNERKKRTDEAKLDPQLKKSLNLTKELKALDKSRSDYRFKIDSVKTILEASQTNKNYYRSKDRLEKAFKLKSDSVYLAIPILAQSTPWLSFIGSYNRSKYYTFDNTLLFSDQLKTVVHNNFQYGAELNWFISTSPYWPEDKPNTKPKPVHIHLINFGVVRIGASDIDDYSTTEMTQTKKSVLDDTTNSLGKKYNVYTDPITEYKAWRIYANYYYFLGKGNTMAIHPFAELQFRDTHENPFALGLGFVKSLKNKKDNAVINIEIYAKFKDIGRALPQKNVPFYNRNEIGINFAIPLNLPKK</sequence>
<proteinExistence type="predicted"/>
<dbReference type="AlphaFoldDB" id="A0A086ABN7"/>
<reference evidence="1 2" key="1">
    <citation type="submission" date="2014-07" db="EMBL/GenBank/DDBJ databases">
        <title>Genome of Chryseobacterium soli DSM 19298.</title>
        <authorList>
            <person name="Stropko S.J."/>
            <person name="Pipes S.E."/>
            <person name="Newman J."/>
        </authorList>
    </citation>
    <scope>NUCLEOTIDE SEQUENCE [LARGE SCALE GENOMIC DNA]</scope>
    <source>
        <strain evidence="1 2">DSM 19298</strain>
    </source>
</reference>
<comment type="caution">
    <text evidence="1">The sequence shown here is derived from an EMBL/GenBank/DDBJ whole genome shotgun (WGS) entry which is preliminary data.</text>
</comment>
<dbReference type="Proteomes" id="UP000028705">
    <property type="component" value="Unassembled WGS sequence"/>
</dbReference>
<organism evidence="1 2">
    <name type="scientific">Chryseobacterium soli</name>
    <dbReference type="NCBI Taxonomy" id="445961"/>
    <lineage>
        <taxon>Bacteria</taxon>
        <taxon>Pseudomonadati</taxon>
        <taxon>Bacteroidota</taxon>
        <taxon>Flavobacteriia</taxon>
        <taxon>Flavobacteriales</taxon>
        <taxon>Weeksellaceae</taxon>
        <taxon>Chryseobacterium group</taxon>
        <taxon>Chryseobacterium</taxon>
    </lineage>
</organism>
<evidence type="ECO:0000313" key="2">
    <source>
        <dbReference type="Proteomes" id="UP000028705"/>
    </source>
</evidence>
<dbReference type="eggNOG" id="ENOG502ZQC8">
    <property type="taxonomic scope" value="Bacteria"/>
</dbReference>
<dbReference type="EMBL" id="JPRH01000001">
    <property type="protein sequence ID" value="KFF14101.1"/>
    <property type="molecule type" value="Genomic_DNA"/>
</dbReference>
<dbReference type="RefSeq" id="WP_034708629.1">
    <property type="nucleotide sequence ID" value="NZ_JPRH01000001.1"/>
</dbReference>
<accession>A0A086ABN7</accession>
<evidence type="ECO:0008006" key="3">
    <source>
        <dbReference type="Google" id="ProtNLM"/>
    </source>
</evidence>
<protein>
    <recommendedName>
        <fullName evidence="3">Outer membrane protein</fullName>
    </recommendedName>
</protein>
<keyword evidence="2" id="KW-1185">Reference proteome</keyword>